<dbReference type="InterPro" id="IPR002586">
    <property type="entry name" value="CobQ/CobB/MinD/ParA_Nub-bd_dom"/>
</dbReference>
<dbReference type="EMBL" id="JACOPO010000001">
    <property type="protein sequence ID" value="MBC5721283.1"/>
    <property type="molecule type" value="Genomic_DNA"/>
</dbReference>
<evidence type="ECO:0000313" key="3">
    <source>
        <dbReference type="Proteomes" id="UP000628736"/>
    </source>
</evidence>
<proteinExistence type="predicted"/>
<protein>
    <submittedName>
        <fullName evidence="2">Tyrosine-protein kinase family protein</fullName>
    </submittedName>
</protein>
<dbReference type="Pfam" id="PF01656">
    <property type="entry name" value="CbiA"/>
    <property type="match status" value="1"/>
</dbReference>
<accession>A0A8J6M622</accession>
<keyword evidence="2" id="KW-0808">Transferase</keyword>
<dbReference type="Gene3D" id="3.40.50.300">
    <property type="entry name" value="P-loop containing nucleotide triphosphate hydrolases"/>
    <property type="match status" value="1"/>
</dbReference>
<dbReference type="InterPro" id="IPR027417">
    <property type="entry name" value="P-loop_NTPase"/>
</dbReference>
<evidence type="ECO:0000259" key="1">
    <source>
        <dbReference type="Pfam" id="PF01656"/>
    </source>
</evidence>
<gene>
    <name evidence="2" type="ORF">H8S11_00360</name>
</gene>
<dbReference type="GO" id="GO:0016301">
    <property type="term" value="F:kinase activity"/>
    <property type="evidence" value="ECO:0007669"/>
    <property type="project" value="UniProtKB-KW"/>
</dbReference>
<keyword evidence="3" id="KW-1185">Reference proteome</keyword>
<dbReference type="AlphaFoldDB" id="A0A8J6M622"/>
<evidence type="ECO:0000313" key="2">
    <source>
        <dbReference type="EMBL" id="MBC5721283.1"/>
    </source>
</evidence>
<organism evidence="2 3">
    <name type="scientific">Flintibacter hominis</name>
    <dbReference type="NCBI Taxonomy" id="2763048"/>
    <lineage>
        <taxon>Bacteria</taxon>
        <taxon>Bacillati</taxon>
        <taxon>Bacillota</taxon>
        <taxon>Clostridia</taxon>
        <taxon>Eubacteriales</taxon>
        <taxon>Flintibacter</taxon>
    </lineage>
</organism>
<dbReference type="SUPFAM" id="SSF52540">
    <property type="entry name" value="P-loop containing nucleoside triphosphate hydrolases"/>
    <property type="match status" value="1"/>
</dbReference>
<feature type="domain" description="CobQ/CobB/MinD/ParA nucleotide binding" evidence="1">
    <location>
        <begin position="10"/>
        <end position="162"/>
    </location>
</feature>
<dbReference type="Proteomes" id="UP000628736">
    <property type="component" value="Unassembled WGS sequence"/>
</dbReference>
<keyword evidence="2" id="KW-0418">Kinase</keyword>
<sequence length="227" mass="24868">MEWLEQSRLTVVVGYSGSGKTEFSVNLALALARQGKRTALADMDVVNPYFRSRERRDLLSHEGVRLIATSQACVDADVPAMPAEVNVLFQDQDLWGVLDIGGGGVGARVLARYRPQLLGSQCRVLFVLNARRPQTRDVEGALASLEEIQAVTGLRVTGLVDNTHLCRETELADLEAGAALVRAVSSQTGLPVVCHVVQEELIDQAEGMPGPLFPVRLYMNRPWEMDE</sequence>
<name>A0A8J6M622_9FIRM</name>
<reference evidence="2" key="1">
    <citation type="submission" date="2020-08" db="EMBL/GenBank/DDBJ databases">
        <title>Genome public.</title>
        <authorList>
            <person name="Liu C."/>
            <person name="Sun Q."/>
        </authorList>
    </citation>
    <scope>NUCLEOTIDE SEQUENCE</scope>
    <source>
        <strain evidence="2">NSJ-23</strain>
    </source>
</reference>
<comment type="caution">
    <text evidence="2">The sequence shown here is derived from an EMBL/GenBank/DDBJ whole genome shotgun (WGS) entry which is preliminary data.</text>
</comment>